<feature type="signal peptide" evidence="4">
    <location>
        <begin position="1"/>
        <end position="16"/>
    </location>
</feature>
<comment type="similarity">
    <text evidence="1">Belongs to the tyrosinase family. Hemocyanin subfamily.</text>
</comment>
<evidence type="ECO:0000259" key="5">
    <source>
        <dbReference type="PROSITE" id="PS00498"/>
    </source>
</evidence>
<organism evidence="6">
    <name type="scientific">Perla marginata</name>
    <name type="common">Stonefly</name>
    <dbReference type="NCBI Taxonomy" id="227363"/>
    <lineage>
        <taxon>Eukaryota</taxon>
        <taxon>Metazoa</taxon>
        <taxon>Ecdysozoa</taxon>
        <taxon>Arthropoda</taxon>
        <taxon>Hexapoda</taxon>
        <taxon>Insecta</taxon>
        <taxon>Pterygota</taxon>
        <taxon>Neoptera</taxon>
        <taxon>Polyneoptera</taxon>
        <taxon>Plecoptera</taxon>
        <taxon>Perloidea</taxon>
        <taxon>Perlidae</taxon>
        <taxon>Perla</taxon>
    </lineage>
</organism>
<dbReference type="PANTHER" id="PTHR11511:SF5">
    <property type="entry name" value="FAT-BODY PROTEIN 1-RELATED"/>
    <property type="match status" value="1"/>
</dbReference>
<dbReference type="InterPro" id="IPR005203">
    <property type="entry name" value="Hemocyanin_C"/>
</dbReference>
<reference evidence="6" key="2">
    <citation type="journal article" date="2004" name="Proc. Natl. Acad. Sci. U.S.A.">
        <title>A respiratory hemocyanin from an insect.</title>
        <authorList>
            <person name="Hagner-Holler S."/>
            <person name="Schoen A."/>
            <person name="Erker W."/>
            <person name="Marden J."/>
        </authorList>
    </citation>
    <scope>NUCLEOTIDE SEQUENCE</scope>
</reference>
<feature type="domain" description="Tyrosinase copper-binding" evidence="5">
    <location>
        <begin position="393"/>
        <end position="404"/>
    </location>
</feature>
<dbReference type="Pfam" id="PF00372">
    <property type="entry name" value="Hemocyanin_M"/>
    <property type="match status" value="1"/>
</dbReference>
<dbReference type="InterPro" id="IPR002227">
    <property type="entry name" value="Tyrosinase_Cu-bd"/>
</dbReference>
<dbReference type="GO" id="GO:0004497">
    <property type="term" value="F:monooxygenase activity"/>
    <property type="evidence" value="ECO:0007669"/>
    <property type="project" value="UniProtKB-KW"/>
</dbReference>
<evidence type="ECO:0000256" key="4">
    <source>
        <dbReference type="SAM" id="SignalP"/>
    </source>
</evidence>
<evidence type="ECO:0000256" key="1">
    <source>
        <dbReference type="ARBA" id="ARBA00009470"/>
    </source>
</evidence>
<name>Q70Q68_PERMR</name>
<dbReference type="SUPFAM" id="SSF48056">
    <property type="entry name" value="Di-copper centre-containing domain"/>
    <property type="match status" value="1"/>
</dbReference>
<keyword evidence="2" id="KW-0758">Storage protein</keyword>
<dbReference type="PROSITE" id="PS00210">
    <property type="entry name" value="HEMOCYANIN_2"/>
    <property type="match status" value="1"/>
</dbReference>
<dbReference type="Gene3D" id="1.10.1280.10">
    <property type="entry name" value="Di-copper center containing domain from catechol oxidase"/>
    <property type="match status" value="1"/>
</dbReference>
<keyword evidence="3" id="KW-0560">Oxidoreductase</keyword>
<feature type="chain" id="PRO_5004284307" evidence="4">
    <location>
        <begin position="17"/>
        <end position="671"/>
    </location>
</feature>
<dbReference type="PROSITE" id="PS00209">
    <property type="entry name" value="HEMOCYANIN_1"/>
    <property type="match status" value="1"/>
</dbReference>
<dbReference type="PANTHER" id="PTHR11511">
    <property type="entry name" value="LARVAL STORAGE PROTEIN/PHENOLOXIDASE"/>
    <property type="match status" value="1"/>
</dbReference>
<dbReference type="InterPro" id="IPR008922">
    <property type="entry name" value="Di-copper_centre_dom_sf"/>
</dbReference>
<dbReference type="Gene3D" id="2.60.40.1520">
    <property type="entry name" value="Hemocyanin, C-terminal domain"/>
    <property type="match status" value="1"/>
</dbReference>
<dbReference type="SUPFAM" id="SSF48050">
    <property type="entry name" value="Hemocyanin, N-terminal domain"/>
    <property type="match status" value="1"/>
</dbReference>
<dbReference type="SUPFAM" id="SSF81296">
    <property type="entry name" value="E set domains"/>
    <property type="match status" value="1"/>
</dbReference>
<dbReference type="AlphaFoldDB" id="Q70Q68"/>
<gene>
    <name evidence="6" type="primary">hc2</name>
</gene>
<dbReference type="Gene3D" id="1.20.1370.10">
    <property type="entry name" value="Hemocyanin, N-terminal domain"/>
    <property type="match status" value="1"/>
</dbReference>
<dbReference type="Pfam" id="PF03722">
    <property type="entry name" value="Hemocyanin_N"/>
    <property type="match status" value="1"/>
</dbReference>
<proteinExistence type="evidence at transcript level"/>
<dbReference type="PROSITE" id="PS00498">
    <property type="entry name" value="TYROSINASE_2"/>
    <property type="match status" value="1"/>
</dbReference>
<evidence type="ECO:0000256" key="2">
    <source>
        <dbReference type="ARBA" id="ARBA00022761"/>
    </source>
</evidence>
<dbReference type="Pfam" id="PF03723">
    <property type="entry name" value="Hemocyanin_C"/>
    <property type="match status" value="1"/>
</dbReference>
<keyword evidence="3" id="KW-0503">Monooxygenase</keyword>
<reference evidence="6" key="1">
    <citation type="submission" date="2003-04" db="EMBL/GenBank/DDBJ databases">
        <authorList>
            <person name="Burmester T."/>
        </authorList>
    </citation>
    <scope>NUCLEOTIDE SEQUENCE</scope>
</reference>
<dbReference type="GO" id="GO:0005615">
    <property type="term" value="C:extracellular space"/>
    <property type="evidence" value="ECO:0007669"/>
    <property type="project" value="UniProtKB-ARBA"/>
</dbReference>
<dbReference type="InterPro" id="IPR014756">
    <property type="entry name" value="Ig_E-set"/>
</dbReference>
<dbReference type="InterPro" id="IPR013788">
    <property type="entry name" value="Hemocyanin/hexamerin"/>
</dbReference>
<evidence type="ECO:0000256" key="3">
    <source>
        <dbReference type="ARBA" id="ARBA00023033"/>
    </source>
</evidence>
<evidence type="ECO:0000313" key="6">
    <source>
        <dbReference type="EMBL" id="CAD87763.1"/>
    </source>
</evidence>
<dbReference type="EMBL" id="AJ555404">
    <property type="protein sequence ID" value="CAD87763.1"/>
    <property type="molecule type" value="mRNA"/>
</dbReference>
<keyword evidence="4" id="KW-0732">Signal</keyword>
<dbReference type="GO" id="GO:0045735">
    <property type="term" value="F:nutrient reservoir activity"/>
    <property type="evidence" value="ECO:0007669"/>
    <property type="project" value="UniProtKB-KW"/>
</dbReference>
<accession>Q70Q68</accession>
<dbReference type="InterPro" id="IPR037020">
    <property type="entry name" value="Hemocyanin_C_sf"/>
</dbReference>
<dbReference type="InterPro" id="IPR005204">
    <property type="entry name" value="Hemocyanin_N"/>
</dbReference>
<dbReference type="InterPro" id="IPR036697">
    <property type="entry name" value="Hemocyanin_N_sf"/>
</dbReference>
<dbReference type="PRINTS" id="PR00187">
    <property type="entry name" value="HAEMOCYANIN"/>
</dbReference>
<sequence length="671" mass="77870">MKFALVLIGLCALAAADTVDDTFYKHQTQVLHLVEHIYEPISSHYEDLTTIKKTYDPLQHLDNFKDGDHVKHFVHDVTHGKYLAHDEIFNIFHPHHRRQMVYLFEILYGAKDFDSFFNMAVWARDHMSPRMFLYAFSVAVLHRTDCKGITLPPAYEITPDMFLTTDVMRKAYQAKMTATKTVIPMKFTGSIKNPEQRVAYFGEDIGVNSHHSHWHMDFPFWWKRSYDVTKDRRGELFFYMHHQMVNRFDAERLSNWLPQVEPLNWHHEIEEGFAPAAMYFNGQEFPMRPDGIHFHDLPWFTVKDTEDYEDRIRNVIAKGYVKASDGHTIFLNGTEGINILGLVVESLDHDYNRHYFGKLHSNAHVLLSKVTDPEQKFGTPPGVMEHFETATRDPAFFRLHKHIDNLFKQHKDMLTPYTKEELDFPGVTVDAVKVVGKSEDSTANQIVTFFDESHINLGNMWVHTPEKVGIEVTMKRLNHEAFKYVITATAEKETEGIVRIFLSPTYNWFGQEITLQDGHWGAIEMDRFPVKLTAGENVITRSGKKSVVTIDEPMSFAEIHKAVADKDATHFHKEFRHCGFPHRLLVPKGRPEGMHYKLMVVITDYHKDVVVPDMDVEHMDKLQSVGYCGVMEGKIPDGKPMGYPFDRRISCEESFITKNMKFVDITVKTRV</sequence>
<dbReference type="InterPro" id="IPR000896">
    <property type="entry name" value="Hemocyanin/hexamerin_mid_dom"/>
</dbReference>
<protein>
    <submittedName>
        <fullName evidence="6">Hemocyanin subunit 2</fullName>
    </submittedName>
</protein>